<dbReference type="GO" id="GO:0005524">
    <property type="term" value="F:ATP binding"/>
    <property type="evidence" value="ECO:0007669"/>
    <property type="project" value="UniProtKB-UniRule"/>
</dbReference>
<dbReference type="GO" id="GO:0008716">
    <property type="term" value="F:D-alanine-D-alanine ligase activity"/>
    <property type="evidence" value="ECO:0007669"/>
    <property type="project" value="TreeGrafter"/>
</dbReference>
<keyword evidence="2" id="KW-0547">Nucleotide-binding</keyword>
<keyword evidence="2" id="KW-0067">ATP-binding</keyword>
<dbReference type="PROSITE" id="PS50975">
    <property type="entry name" value="ATP_GRASP"/>
    <property type="match status" value="1"/>
</dbReference>
<dbReference type="InterPro" id="IPR011761">
    <property type="entry name" value="ATP-grasp"/>
</dbReference>
<reference evidence="4 5" key="1">
    <citation type="journal article" date="2014" name="PLoS Genet.">
        <title>Phylogenetically driven sequencing of extremely halophilic archaea reveals strategies for static and dynamic osmo-response.</title>
        <authorList>
            <person name="Becker E.A."/>
            <person name="Seitzer P.M."/>
            <person name="Tritt A."/>
            <person name="Larsen D."/>
            <person name="Krusor M."/>
            <person name="Yao A.I."/>
            <person name="Wu D."/>
            <person name="Madern D."/>
            <person name="Eisen J.A."/>
            <person name="Darling A.E."/>
            <person name="Facciotti M.T."/>
        </authorList>
    </citation>
    <scope>NUCLEOTIDE SEQUENCE [LARGE SCALE GENOMIC DNA]</scope>
    <source>
        <strain evidence="4 5">JCM 12255</strain>
    </source>
</reference>
<dbReference type="PROSITE" id="PS00867">
    <property type="entry name" value="CPSASE_2"/>
    <property type="match status" value="1"/>
</dbReference>
<sequence>MPVDEPTLETVVKHKDRLEAHATVPFLPYERLLVGLDKRRTIEAARRSGIPHPRTLFTEDVEPRTAADALGLPIVVKPRRESANGETVVCNSIDELERTVHRTVREQGPAIFQEFIPHGGERGVYTLYNDDGALAGLTVQKRLRSNPPEGGSSTYRETVDDPALVSLADEFLTGLDWRGLAMVEFRIDARTGEPKLMEINPRLWGSLALSVYAGVDFPYLLYRSASGETVEPDPRYVANVRARYLVGDALQALKRDDRTRAIRELLTPSPQPCCYDIESTRDPLPIAGHLAFALSAFGKESVGQNVRNVVDSTPIAMRSSHE</sequence>
<accession>L9WJI2</accession>
<gene>
    <name evidence="4" type="ORF">C493_20200</name>
</gene>
<name>L9WJI2_9EURY</name>
<dbReference type="EMBL" id="AOHZ01000094">
    <property type="protein sequence ID" value="ELY49655.1"/>
    <property type="molecule type" value="Genomic_DNA"/>
</dbReference>
<dbReference type="Gene3D" id="3.30.1490.20">
    <property type="entry name" value="ATP-grasp fold, A domain"/>
    <property type="match status" value="1"/>
</dbReference>
<comment type="caution">
    <text evidence="4">The sequence shown here is derived from an EMBL/GenBank/DDBJ whole genome shotgun (WGS) entry which is preliminary data.</text>
</comment>
<dbReference type="InterPro" id="IPR013815">
    <property type="entry name" value="ATP_grasp_subdomain_1"/>
</dbReference>
<dbReference type="eggNOG" id="arCOG06897">
    <property type="taxonomic scope" value="Archaea"/>
</dbReference>
<dbReference type="PANTHER" id="PTHR23132">
    <property type="entry name" value="D-ALANINE--D-ALANINE LIGASE"/>
    <property type="match status" value="1"/>
</dbReference>
<evidence type="ECO:0000256" key="1">
    <source>
        <dbReference type="ARBA" id="ARBA00001936"/>
    </source>
</evidence>
<dbReference type="Proteomes" id="UP000011602">
    <property type="component" value="Unassembled WGS sequence"/>
</dbReference>
<evidence type="ECO:0000313" key="4">
    <source>
        <dbReference type="EMBL" id="ELY49655.1"/>
    </source>
</evidence>
<evidence type="ECO:0000313" key="5">
    <source>
        <dbReference type="Proteomes" id="UP000011602"/>
    </source>
</evidence>
<dbReference type="AlphaFoldDB" id="L9WJI2"/>
<dbReference type="Pfam" id="PF15632">
    <property type="entry name" value="ATPgrasp_Ter"/>
    <property type="match status" value="1"/>
</dbReference>
<keyword evidence="5" id="KW-1185">Reference proteome</keyword>
<proteinExistence type="predicted"/>
<dbReference type="STRING" id="1227499.C493_20200"/>
<dbReference type="SUPFAM" id="SSF56059">
    <property type="entry name" value="Glutathione synthetase ATP-binding domain-like"/>
    <property type="match status" value="1"/>
</dbReference>
<dbReference type="InterPro" id="IPR005479">
    <property type="entry name" value="CPAse_ATP-bd"/>
</dbReference>
<protein>
    <recommendedName>
        <fullName evidence="3">ATP-grasp domain-containing protein</fullName>
    </recommendedName>
</protein>
<comment type="cofactor">
    <cofactor evidence="1">
        <name>Mn(2+)</name>
        <dbReference type="ChEBI" id="CHEBI:29035"/>
    </cofactor>
</comment>
<evidence type="ECO:0000259" key="3">
    <source>
        <dbReference type="PROSITE" id="PS50975"/>
    </source>
</evidence>
<dbReference type="GO" id="GO:0046872">
    <property type="term" value="F:metal ion binding"/>
    <property type="evidence" value="ECO:0007669"/>
    <property type="project" value="InterPro"/>
</dbReference>
<evidence type="ECO:0000256" key="2">
    <source>
        <dbReference type="PROSITE-ProRule" id="PRU00409"/>
    </source>
</evidence>
<dbReference type="PANTHER" id="PTHR23132:SF23">
    <property type="entry name" value="D-ALANINE--D-ALANINE LIGASE B"/>
    <property type="match status" value="1"/>
</dbReference>
<dbReference type="Gene3D" id="3.30.470.20">
    <property type="entry name" value="ATP-grasp fold, B domain"/>
    <property type="match status" value="1"/>
</dbReference>
<organism evidence="4 5">
    <name type="scientific">Natronolimnohabitans innermongolicus JCM 12255</name>
    <dbReference type="NCBI Taxonomy" id="1227499"/>
    <lineage>
        <taxon>Archaea</taxon>
        <taxon>Methanobacteriati</taxon>
        <taxon>Methanobacteriota</taxon>
        <taxon>Stenosarchaea group</taxon>
        <taxon>Halobacteria</taxon>
        <taxon>Halobacteriales</taxon>
        <taxon>Natrialbaceae</taxon>
        <taxon>Natronolimnohabitans</taxon>
    </lineage>
</organism>
<feature type="domain" description="ATP-grasp" evidence="3">
    <location>
        <begin position="42"/>
        <end position="226"/>
    </location>
</feature>